<feature type="region of interest" description="Disordered" evidence="3">
    <location>
        <begin position="13"/>
        <end position="43"/>
    </location>
</feature>
<dbReference type="SMART" id="SM00252">
    <property type="entry name" value="SH2"/>
    <property type="match status" value="1"/>
</dbReference>
<dbReference type="SUPFAM" id="SSF55550">
    <property type="entry name" value="SH2 domain"/>
    <property type="match status" value="1"/>
</dbReference>
<name>A0AAN4ZEQ0_9BILA</name>
<dbReference type="EMBL" id="BTRK01000002">
    <property type="protein sequence ID" value="GMR36295.1"/>
    <property type="molecule type" value="Genomic_DNA"/>
</dbReference>
<dbReference type="Gene3D" id="2.30.29.30">
    <property type="entry name" value="Pleckstrin-homology domain (PH domain)/Phosphotyrosine-binding domain (PTB)"/>
    <property type="match status" value="1"/>
</dbReference>
<sequence length="533" mass="61506">MVPRVISQIFTRHKVSDGTRKGSSKGAESSHPAPPPRLPLPPRADPSSLFIHPSFSSMRSICFTFDLLYMGSFPVSSGEEDEVYLRMAKSKIVDAPSRVQFTINNQAVTVSDEKKILLTRTLAQMRNVFSRKAMNEVAFVAMEPPGSIYRRQCHLFRLDEPEQVDEMECVLDSAHRAFREREQSKERSEIRSVERREKRESIKPSSFPTPSTPLSEKRTSSTAFLSRLLGSKPRDDISDEGSDPKAKRRRRPVSAVFSQALHRFSSSTSTMKRMSTIEIPRYEERKVEEAFQRRITPPLIEEEVTLRESPTRSTTPPPLPQLYYDKNIDESYYPMDAAQEQQLAKVAYFFKNPSRETVHRQLLAHPPGAFIVRSSDKKSRKCLVLSMRVEEDINQSGILHYMLLRTENGYKLRNGAHCFPSIQCLCTHYSVVKEHLPCPLVFVQWKKAEWDAAPPRKPKTYDEFSNNNSITYKHYSLNQRQRPVSIDFIDNDENNRFVAHQHTPTHRHSMMYRDSRTGYRHSRIIDPDTPIPS</sequence>
<feature type="compositionally biased region" description="Pro residues" evidence="3">
    <location>
        <begin position="32"/>
        <end position="43"/>
    </location>
</feature>
<dbReference type="InterPro" id="IPR036860">
    <property type="entry name" value="SH2_dom_sf"/>
</dbReference>
<dbReference type="SUPFAM" id="SSF50729">
    <property type="entry name" value="PH domain-like"/>
    <property type="match status" value="1"/>
</dbReference>
<evidence type="ECO:0000259" key="4">
    <source>
        <dbReference type="PROSITE" id="PS50001"/>
    </source>
</evidence>
<proteinExistence type="predicted"/>
<dbReference type="PANTHER" id="PTHR15832">
    <property type="entry name" value="SHC (SRC HOMOLOGY DOMAIN C-TERMINAL) ADAPTOR HOMOLOG"/>
    <property type="match status" value="1"/>
</dbReference>
<feature type="region of interest" description="Disordered" evidence="3">
    <location>
        <begin position="178"/>
        <end position="253"/>
    </location>
</feature>
<evidence type="ECO:0000313" key="5">
    <source>
        <dbReference type="EMBL" id="GMR36295.1"/>
    </source>
</evidence>
<dbReference type="CDD" id="cd00173">
    <property type="entry name" value="SH2"/>
    <property type="match status" value="1"/>
</dbReference>
<organism evidence="5 6">
    <name type="scientific">Pristionchus mayeri</name>
    <dbReference type="NCBI Taxonomy" id="1317129"/>
    <lineage>
        <taxon>Eukaryota</taxon>
        <taxon>Metazoa</taxon>
        <taxon>Ecdysozoa</taxon>
        <taxon>Nematoda</taxon>
        <taxon>Chromadorea</taxon>
        <taxon>Rhabditida</taxon>
        <taxon>Rhabditina</taxon>
        <taxon>Diplogasteromorpha</taxon>
        <taxon>Diplogasteroidea</taxon>
        <taxon>Neodiplogasteridae</taxon>
        <taxon>Pristionchus</taxon>
    </lineage>
</organism>
<protein>
    <recommendedName>
        <fullName evidence="4">SH2 domain-containing protein</fullName>
    </recommendedName>
</protein>
<dbReference type="InterPro" id="IPR000980">
    <property type="entry name" value="SH2"/>
</dbReference>
<dbReference type="Pfam" id="PF00017">
    <property type="entry name" value="SH2"/>
    <property type="match status" value="1"/>
</dbReference>
<feature type="domain" description="SH2" evidence="4">
    <location>
        <begin position="348"/>
        <end position="430"/>
    </location>
</feature>
<dbReference type="InterPro" id="IPR011993">
    <property type="entry name" value="PH-like_dom_sf"/>
</dbReference>
<evidence type="ECO:0000256" key="2">
    <source>
        <dbReference type="PROSITE-ProRule" id="PRU00191"/>
    </source>
</evidence>
<feature type="compositionally biased region" description="Basic and acidic residues" evidence="3">
    <location>
        <begin position="178"/>
        <end position="202"/>
    </location>
</feature>
<keyword evidence="6" id="KW-1185">Reference proteome</keyword>
<feature type="compositionally biased region" description="Low complexity" evidence="3">
    <location>
        <begin position="203"/>
        <end position="214"/>
    </location>
</feature>
<dbReference type="AlphaFoldDB" id="A0AAN4ZEQ0"/>
<dbReference type="PROSITE" id="PS50001">
    <property type="entry name" value="SH2"/>
    <property type="match status" value="1"/>
</dbReference>
<comment type="caution">
    <text evidence="5">The sequence shown here is derived from an EMBL/GenBank/DDBJ whole genome shotgun (WGS) entry which is preliminary data.</text>
</comment>
<reference evidence="6" key="1">
    <citation type="submission" date="2022-10" db="EMBL/GenBank/DDBJ databases">
        <title>Genome assembly of Pristionchus species.</title>
        <authorList>
            <person name="Yoshida K."/>
            <person name="Sommer R.J."/>
        </authorList>
    </citation>
    <scope>NUCLEOTIDE SEQUENCE [LARGE SCALE GENOMIC DNA]</scope>
    <source>
        <strain evidence="6">RS5460</strain>
    </source>
</reference>
<evidence type="ECO:0000256" key="1">
    <source>
        <dbReference type="ARBA" id="ARBA00022999"/>
    </source>
</evidence>
<keyword evidence="1 2" id="KW-0727">SH2 domain</keyword>
<dbReference type="Proteomes" id="UP001328107">
    <property type="component" value="Unassembled WGS sequence"/>
</dbReference>
<gene>
    <name evidence="5" type="ORF">PMAYCL1PPCAC_06490</name>
</gene>
<evidence type="ECO:0000256" key="3">
    <source>
        <dbReference type="SAM" id="MobiDB-lite"/>
    </source>
</evidence>
<evidence type="ECO:0000313" key="6">
    <source>
        <dbReference type="Proteomes" id="UP001328107"/>
    </source>
</evidence>
<feature type="non-terminal residue" evidence="5">
    <location>
        <position position="533"/>
    </location>
</feature>
<accession>A0AAN4ZEQ0</accession>
<dbReference type="PANTHER" id="PTHR15832:SF2">
    <property type="entry name" value="SH2 DOMAIN-CONTAINING PROTEIN"/>
    <property type="match status" value="1"/>
</dbReference>
<dbReference type="Gene3D" id="3.30.505.10">
    <property type="entry name" value="SH2 domain"/>
    <property type="match status" value="1"/>
</dbReference>